<reference evidence="11" key="1">
    <citation type="submission" date="2025-08" db="UniProtKB">
        <authorList>
            <consortium name="Ensembl"/>
        </authorList>
    </citation>
    <scope>IDENTIFICATION</scope>
</reference>
<evidence type="ECO:0000256" key="5">
    <source>
        <dbReference type="ARBA" id="ARBA00023235"/>
    </source>
</evidence>
<accession>A0A8U8BVX0</accession>
<evidence type="ECO:0000256" key="10">
    <source>
        <dbReference type="ARBA" id="ARBA00046544"/>
    </source>
</evidence>
<comment type="catalytic activity">
    <reaction evidence="9">
        <text>an N-acyl-D-glucosamine = an N-acyl-D-mannosamine</text>
        <dbReference type="Rhea" id="RHEA:19033"/>
        <dbReference type="ChEBI" id="CHEBI:16062"/>
        <dbReference type="ChEBI" id="CHEBI:17274"/>
        <dbReference type="EC" id="5.1.3.8"/>
    </reaction>
    <physiologicalReaction direction="left-to-right" evidence="9">
        <dbReference type="Rhea" id="RHEA:19034"/>
    </physiologicalReaction>
    <physiologicalReaction direction="right-to-left" evidence="9">
        <dbReference type="Rhea" id="RHEA:19035"/>
    </physiologicalReaction>
</comment>
<comment type="similarity">
    <text evidence="2">Belongs to the N-acylglucosamine 2-epimerase family.</text>
</comment>
<organism evidence="11 12">
    <name type="scientific">Geospiza parvula</name>
    <name type="common">Small tree-finch</name>
    <name type="synonym">Camarhynchus parvulus</name>
    <dbReference type="NCBI Taxonomy" id="87175"/>
    <lineage>
        <taxon>Eukaryota</taxon>
        <taxon>Metazoa</taxon>
        <taxon>Chordata</taxon>
        <taxon>Craniata</taxon>
        <taxon>Vertebrata</taxon>
        <taxon>Euteleostomi</taxon>
        <taxon>Archelosauria</taxon>
        <taxon>Archosauria</taxon>
        <taxon>Dinosauria</taxon>
        <taxon>Saurischia</taxon>
        <taxon>Theropoda</taxon>
        <taxon>Coelurosauria</taxon>
        <taxon>Aves</taxon>
        <taxon>Neognathae</taxon>
        <taxon>Neoaves</taxon>
        <taxon>Telluraves</taxon>
        <taxon>Australaves</taxon>
        <taxon>Passeriformes</taxon>
        <taxon>Thraupidae</taxon>
        <taxon>Camarhynchus</taxon>
    </lineage>
</organism>
<proteinExistence type="inferred from homology"/>
<dbReference type="SUPFAM" id="SSF48208">
    <property type="entry name" value="Six-hairpin glycosidases"/>
    <property type="match status" value="1"/>
</dbReference>
<name>A0A8U8BVX0_GEOPR</name>
<dbReference type="InterPro" id="IPR008928">
    <property type="entry name" value="6-hairpin_glycosidase_sf"/>
</dbReference>
<reference evidence="11" key="2">
    <citation type="submission" date="2025-09" db="UniProtKB">
        <authorList>
            <consortium name="Ensembl"/>
        </authorList>
    </citation>
    <scope>IDENTIFICATION</scope>
</reference>
<dbReference type="InterPro" id="IPR010819">
    <property type="entry name" value="AGE/CE"/>
</dbReference>
<comment type="pathway">
    <text evidence="1">Amino-sugar metabolism; N-acetylneuraminate degradation.</text>
</comment>
<dbReference type="Pfam" id="PF07221">
    <property type="entry name" value="GlcNAc_2-epim"/>
    <property type="match status" value="2"/>
</dbReference>
<evidence type="ECO:0000256" key="8">
    <source>
        <dbReference type="ARBA" id="ARBA00033215"/>
    </source>
</evidence>
<sequence length="410" mass="46744">VGRGLVVWNPQFWLRAWRGRIGAELDAVVAFWERHSHDPEHGGFFSCLSRDGSVYDDTKFVWLQGRQIWVYSRLYRTVPRFRRPELLEAARKAGEFLESHVRPEPGSTRAAFALSRDGRPVRLQRSFYSEAFCALGLDELGRAAGEERYRAWARRWAGAVWGWARGAPMELGRPRFSGTPPQQALAQAMMVLKVGLQLWGDPRRDPQSQPEPPEAEAMAEWGARHVLMHLQRGDSVVLENVSPEGEELPGSLGRLMNPGEGDPNLGRGDPSLGFSHNFSLFFPIFLPFFSHFFPFLYFSPNSHFLPRFAQLEWSMKLWWPHAEAMVALLAAQRFQPRPSLVSQFLQVAQYTFDKFRDPEHGEWFGYLNRDGSVALSIKGGPYKGCFHVARALLMCEEMLDAILEGEEPPQ</sequence>
<evidence type="ECO:0000256" key="9">
    <source>
        <dbReference type="ARBA" id="ARBA00034243"/>
    </source>
</evidence>
<dbReference type="AlphaFoldDB" id="A0A8U8BVX0"/>
<keyword evidence="12" id="KW-1185">Reference proteome</keyword>
<evidence type="ECO:0000313" key="12">
    <source>
        <dbReference type="Proteomes" id="UP000694382"/>
    </source>
</evidence>
<evidence type="ECO:0000313" key="11">
    <source>
        <dbReference type="Ensembl" id="ENSCPVP00000026332.1"/>
    </source>
</evidence>
<dbReference type="PANTHER" id="PTHR15108">
    <property type="entry name" value="N-ACYLGLUCOSAMINE-2-EPIMERASE"/>
    <property type="match status" value="1"/>
</dbReference>
<evidence type="ECO:0000256" key="3">
    <source>
        <dbReference type="ARBA" id="ARBA00013176"/>
    </source>
</evidence>
<dbReference type="GO" id="GO:0005975">
    <property type="term" value="P:carbohydrate metabolic process"/>
    <property type="evidence" value="ECO:0007669"/>
    <property type="project" value="InterPro"/>
</dbReference>
<evidence type="ECO:0000256" key="1">
    <source>
        <dbReference type="ARBA" id="ARBA00004878"/>
    </source>
</evidence>
<protein>
    <recommendedName>
        <fullName evidence="4">N-acylglucosamine 2-epimerase</fullName>
        <ecNumber evidence="3">5.1.3.8</ecNumber>
    </recommendedName>
    <alternativeName>
        <fullName evidence="8">GlcNAc 2-epimerase</fullName>
    </alternativeName>
    <alternativeName>
        <fullName evidence="6">N-acetyl-D-glucosamine 2-epimerase</fullName>
    </alternativeName>
    <alternativeName>
        <fullName evidence="7">Renin-binding protein</fullName>
    </alternativeName>
</protein>
<evidence type="ECO:0000256" key="6">
    <source>
        <dbReference type="ARBA" id="ARBA00031608"/>
    </source>
</evidence>
<evidence type="ECO:0000256" key="2">
    <source>
        <dbReference type="ARBA" id="ARBA00008558"/>
    </source>
</evidence>
<evidence type="ECO:0000256" key="7">
    <source>
        <dbReference type="ARBA" id="ARBA00031909"/>
    </source>
</evidence>
<keyword evidence="5" id="KW-0413">Isomerase</keyword>
<comment type="subunit">
    <text evidence="10">Homodimer. Forms a heterodimer with renin and inhibits its activity.</text>
</comment>
<dbReference type="EC" id="5.1.3.8" evidence="3"/>
<dbReference type="Proteomes" id="UP000694382">
    <property type="component" value="Unassembled WGS sequence"/>
</dbReference>
<dbReference type="GO" id="GO:0050121">
    <property type="term" value="F:N-acylglucosamine 2-epimerase activity"/>
    <property type="evidence" value="ECO:0007669"/>
    <property type="project" value="UniProtKB-EC"/>
</dbReference>
<dbReference type="Ensembl" id="ENSCPVT00000025615.1">
    <property type="protein sequence ID" value="ENSCPVP00000026332.1"/>
    <property type="gene ID" value="ENSCPVG00000017520.1"/>
</dbReference>
<dbReference type="InterPro" id="IPR012341">
    <property type="entry name" value="6hp_glycosidase-like_sf"/>
</dbReference>
<evidence type="ECO:0000256" key="4">
    <source>
        <dbReference type="ARBA" id="ARBA00014959"/>
    </source>
</evidence>
<dbReference type="Gene3D" id="1.50.10.10">
    <property type="match status" value="2"/>
</dbReference>